<dbReference type="InterPro" id="IPR001406">
    <property type="entry name" value="PsdUridine_synth_TruA"/>
</dbReference>
<dbReference type="PANTHER" id="PTHR11142:SF0">
    <property type="entry name" value="TRNA PSEUDOURIDINE SYNTHASE-LIKE 1"/>
    <property type="match status" value="1"/>
</dbReference>
<organism evidence="9">
    <name type="scientific">Halalkalibacterium halodurans</name>
    <name type="common">Bacillus halodurans</name>
    <dbReference type="NCBI Taxonomy" id="86665"/>
    <lineage>
        <taxon>Bacteria</taxon>
        <taxon>Bacillati</taxon>
        <taxon>Bacillota</taxon>
        <taxon>Bacilli</taxon>
        <taxon>Bacillales</taxon>
        <taxon>Bacillaceae</taxon>
        <taxon>Halalkalibacterium (ex Joshi et al. 2022)</taxon>
    </lineage>
</organism>
<dbReference type="InterPro" id="IPR020103">
    <property type="entry name" value="PsdUridine_synth_cat_dom_sf"/>
</dbReference>
<dbReference type="EMBL" id="LILD01000006">
    <property type="protein sequence ID" value="KOO36691.1"/>
    <property type="molecule type" value="Genomic_DNA"/>
</dbReference>
<evidence type="ECO:0000256" key="1">
    <source>
        <dbReference type="ARBA" id="ARBA00009375"/>
    </source>
</evidence>
<evidence type="ECO:0000256" key="2">
    <source>
        <dbReference type="ARBA" id="ARBA00022694"/>
    </source>
</evidence>
<dbReference type="InterPro" id="IPR020097">
    <property type="entry name" value="PsdUridine_synth_TruA_a/b_dom"/>
</dbReference>
<dbReference type="InterPro" id="IPR020095">
    <property type="entry name" value="PsdUridine_synth_TruA_C"/>
</dbReference>
<dbReference type="GO" id="GO:0160147">
    <property type="term" value="F:tRNA pseudouridine(38-40) synthase activity"/>
    <property type="evidence" value="ECO:0007669"/>
    <property type="project" value="UniProtKB-EC"/>
</dbReference>
<dbReference type="Gene3D" id="3.30.70.660">
    <property type="entry name" value="Pseudouridine synthase I, catalytic domain, C-terminal subdomain"/>
    <property type="match status" value="1"/>
</dbReference>
<comment type="catalytic activity">
    <reaction evidence="4 7">
        <text>uridine(38/39/40) in tRNA = pseudouridine(38/39/40) in tRNA</text>
        <dbReference type="Rhea" id="RHEA:22376"/>
        <dbReference type="Rhea" id="RHEA-COMP:10085"/>
        <dbReference type="Rhea" id="RHEA-COMP:10087"/>
        <dbReference type="ChEBI" id="CHEBI:65314"/>
        <dbReference type="ChEBI" id="CHEBI:65315"/>
        <dbReference type="EC" id="5.4.99.12"/>
    </reaction>
</comment>
<feature type="active site" description="Nucleophile" evidence="4 5">
    <location>
        <position position="54"/>
    </location>
</feature>
<comment type="similarity">
    <text evidence="1 4 7">Belongs to the tRNA pseudouridine synthase TruA family.</text>
</comment>
<dbReference type="PIRSF" id="PIRSF001430">
    <property type="entry name" value="tRNA_psdUrid_synth"/>
    <property type="match status" value="1"/>
</dbReference>
<evidence type="ECO:0000256" key="3">
    <source>
        <dbReference type="ARBA" id="ARBA00023235"/>
    </source>
</evidence>
<comment type="function">
    <text evidence="4">Formation of pseudouridine at positions 38, 39 and 40 in the anticodon stem and loop of transfer RNAs.</text>
</comment>
<comment type="caution">
    <text evidence="9">The sequence shown here is derived from an EMBL/GenBank/DDBJ whole genome shotgun (WGS) entry which is preliminary data.</text>
</comment>
<keyword evidence="3 4" id="KW-0413">Isomerase</keyword>
<evidence type="ECO:0000313" key="9">
    <source>
        <dbReference type="EMBL" id="KOO36691.1"/>
    </source>
</evidence>
<dbReference type="CDD" id="cd02570">
    <property type="entry name" value="PseudoU_synth_EcTruA"/>
    <property type="match status" value="1"/>
</dbReference>
<dbReference type="AlphaFoldDB" id="A0A0M0KCW3"/>
<name>A0A0M0KCW3_ALKHA</name>
<feature type="binding site" evidence="4 6">
    <location>
        <position position="112"/>
    </location>
    <ligand>
        <name>substrate</name>
    </ligand>
</feature>
<dbReference type="Pfam" id="PF01416">
    <property type="entry name" value="PseudoU_synth_1"/>
    <property type="match status" value="2"/>
</dbReference>
<feature type="domain" description="Pseudouridine synthase I TruA alpha/beta" evidence="8">
    <location>
        <begin position="145"/>
        <end position="247"/>
    </location>
</feature>
<keyword evidence="2 4" id="KW-0819">tRNA processing</keyword>
<reference evidence="9" key="1">
    <citation type="submission" date="2015-08" db="EMBL/GenBank/DDBJ databases">
        <title>Complete DNA Sequence of Pseudomonas syringae pv. actinidiae, the Causal Agent of Kiwifruit Canker Disease.</title>
        <authorList>
            <person name="Rikkerink E.H.A."/>
            <person name="Fineran P.C."/>
        </authorList>
    </citation>
    <scope>NUCLEOTIDE SEQUENCE</scope>
    <source>
        <strain evidence="9">DSM 13666</strain>
    </source>
</reference>
<dbReference type="EC" id="5.4.99.12" evidence="4"/>
<dbReference type="HAMAP" id="MF_00171">
    <property type="entry name" value="TruA"/>
    <property type="match status" value="1"/>
</dbReference>
<dbReference type="FunFam" id="3.30.70.580:FF:000001">
    <property type="entry name" value="tRNA pseudouridine synthase A"/>
    <property type="match status" value="1"/>
</dbReference>
<dbReference type="GO" id="GO:0031119">
    <property type="term" value="P:tRNA pseudouridine synthesis"/>
    <property type="evidence" value="ECO:0007669"/>
    <property type="project" value="UniProtKB-UniRule"/>
</dbReference>
<dbReference type="Gene3D" id="3.30.70.580">
    <property type="entry name" value="Pseudouridine synthase I, catalytic domain, N-terminal subdomain"/>
    <property type="match status" value="1"/>
</dbReference>
<accession>A0A0M0KCW3</accession>
<dbReference type="PATRIC" id="fig|136160.3.peg.134"/>
<dbReference type="NCBIfam" id="TIGR00071">
    <property type="entry name" value="hisT_truA"/>
    <property type="match status" value="1"/>
</dbReference>
<proteinExistence type="inferred from homology"/>
<comment type="caution">
    <text evidence="4">Lacks conserved residue(s) required for the propagation of feature annotation.</text>
</comment>
<protein>
    <recommendedName>
        <fullName evidence="4">tRNA pseudouridine synthase A</fullName>
        <ecNumber evidence="4">5.4.99.12</ecNumber>
    </recommendedName>
    <alternativeName>
        <fullName evidence="4">tRNA pseudouridine(38-40) synthase</fullName>
    </alternativeName>
    <alternativeName>
        <fullName evidence="4">tRNA pseudouridylate synthase I</fullName>
    </alternativeName>
    <alternativeName>
        <fullName evidence="4">tRNA-uridine isomerase I</fullName>
    </alternativeName>
</protein>
<evidence type="ECO:0000256" key="6">
    <source>
        <dbReference type="PIRSR" id="PIRSR001430-2"/>
    </source>
</evidence>
<gene>
    <name evidence="4" type="primary">truA</name>
    <name evidence="9" type="ORF">AMD02_17540</name>
</gene>
<evidence type="ECO:0000256" key="5">
    <source>
        <dbReference type="PIRSR" id="PIRSR001430-1"/>
    </source>
</evidence>
<dbReference type="GO" id="GO:0003723">
    <property type="term" value="F:RNA binding"/>
    <property type="evidence" value="ECO:0007669"/>
    <property type="project" value="InterPro"/>
</dbReference>
<sequence length="253" mass="28250">MMKRIGLKVAYDGTDFAGYQIQPNERTVQGELESVLKNIHKGMSIRVTASGRTDTGVHARGQIVHFDTSLSFPVDRWPIALNSQLPADICVLEAADVPADFHARYSAKTKEYRYRVLTSAQADVFRRNYTYHVRYPLDVEAMQRAAVQLLGTHDFSSFCAAKAEVEDKVRTIEDVALWREGDELIFSIRGNGFLYNMVRIIVGTLLEIGAGKRSAEEVAKILAARSREAAGKTAPGHGLILWSVEYDEWQAGK</sequence>
<evidence type="ECO:0000259" key="8">
    <source>
        <dbReference type="Pfam" id="PF01416"/>
    </source>
</evidence>
<dbReference type="PANTHER" id="PTHR11142">
    <property type="entry name" value="PSEUDOURIDYLATE SYNTHASE"/>
    <property type="match status" value="1"/>
</dbReference>
<evidence type="ECO:0000256" key="4">
    <source>
        <dbReference type="HAMAP-Rule" id="MF_00171"/>
    </source>
</evidence>
<evidence type="ECO:0000256" key="7">
    <source>
        <dbReference type="RuleBase" id="RU003792"/>
    </source>
</evidence>
<dbReference type="SUPFAM" id="SSF55120">
    <property type="entry name" value="Pseudouridine synthase"/>
    <property type="match status" value="1"/>
</dbReference>
<comment type="subunit">
    <text evidence="4">Homodimer.</text>
</comment>
<feature type="domain" description="Pseudouridine synthase I TruA alpha/beta" evidence="8">
    <location>
        <begin position="10"/>
        <end position="106"/>
    </location>
</feature>
<dbReference type="InterPro" id="IPR020094">
    <property type="entry name" value="TruA/RsuA/RluB/E/F_N"/>
</dbReference>